<comment type="catalytic activity">
    <reaction evidence="4">
        <text>alpha-D-galactosyl-(1-&gt;3)-1D-myo-inositol + sucrose = raffinose + myo-inositol</text>
        <dbReference type="Rhea" id="RHEA:20161"/>
        <dbReference type="ChEBI" id="CHEBI:16634"/>
        <dbReference type="ChEBI" id="CHEBI:17268"/>
        <dbReference type="ChEBI" id="CHEBI:17505"/>
        <dbReference type="ChEBI" id="CHEBI:17992"/>
        <dbReference type="EC" id="2.4.1.82"/>
    </reaction>
</comment>
<gene>
    <name evidence="5" type="ORF">I302_02534</name>
    <name evidence="6" type="ORF">I302_103831</name>
</gene>
<evidence type="ECO:0000313" key="5">
    <source>
        <dbReference type="EMBL" id="OCF27690.1"/>
    </source>
</evidence>
<dbReference type="InterPro" id="IPR017853">
    <property type="entry name" value="GH"/>
</dbReference>
<name>A0A1B9G9N5_9TREE</name>
<dbReference type="GeneID" id="30206933"/>
<dbReference type="KEGG" id="kbi:30206933"/>
<dbReference type="PANTHER" id="PTHR31268">
    <property type="match status" value="1"/>
</dbReference>
<dbReference type="InterPro" id="IPR013785">
    <property type="entry name" value="Aldolase_TIM"/>
</dbReference>
<evidence type="ECO:0000313" key="7">
    <source>
        <dbReference type="Proteomes" id="UP000092730"/>
    </source>
</evidence>
<evidence type="ECO:0000313" key="6">
    <source>
        <dbReference type="EMBL" id="WVW81834.1"/>
    </source>
</evidence>
<dbReference type="Pfam" id="PF05691">
    <property type="entry name" value="Raffinose_syn"/>
    <property type="match status" value="1"/>
</dbReference>
<dbReference type="GO" id="GO:0004557">
    <property type="term" value="F:alpha-galactosidase activity"/>
    <property type="evidence" value="ECO:0007669"/>
    <property type="project" value="UniProtKB-EC"/>
</dbReference>
<keyword evidence="3" id="KW-0119">Carbohydrate metabolism</keyword>
<protein>
    <recommendedName>
        <fullName evidence="8">Alpha-galactosidase</fullName>
    </recommendedName>
</protein>
<reference evidence="5" key="1">
    <citation type="submission" date="2013-07" db="EMBL/GenBank/DDBJ databases">
        <title>The Genome Sequence of Cryptococcus bestiolae CBS10118.</title>
        <authorList>
            <consortium name="The Broad Institute Genome Sequencing Platform"/>
            <person name="Cuomo C."/>
            <person name="Litvintseva A."/>
            <person name="Chen Y."/>
            <person name="Heitman J."/>
            <person name="Sun S."/>
            <person name="Springer D."/>
            <person name="Dromer F."/>
            <person name="Young S.K."/>
            <person name="Zeng Q."/>
            <person name="Gargeya S."/>
            <person name="Fitzgerald M."/>
            <person name="Abouelleil A."/>
            <person name="Alvarado L."/>
            <person name="Berlin A.M."/>
            <person name="Chapman S.B."/>
            <person name="Dewar J."/>
            <person name="Goldberg J."/>
            <person name="Griggs A."/>
            <person name="Gujja S."/>
            <person name="Hansen M."/>
            <person name="Howarth C."/>
            <person name="Imamovic A."/>
            <person name="Larimer J."/>
            <person name="McCowan C."/>
            <person name="Murphy C."/>
            <person name="Pearson M."/>
            <person name="Priest M."/>
            <person name="Roberts A."/>
            <person name="Saif S."/>
            <person name="Shea T."/>
            <person name="Sykes S."/>
            <person name="Wortman J."/>
            <person name="Nusbaum C."/>
            <person name="Birren B."/>
        </authorList>
    </citation>
    <scope>NUCLEOTIDE SEQUENCE [LARGE SCALE GENOMIC DNA]</scope>
    <source>
        <strain evidence="5">CBS 10118</strain>
    </source>
</reference>
<dbReference type="Gene3D" id="3.20.20.70">
    <property type="entry name" value="Aldolase class I"/>
    <property type="match status" value="1"/>
</dbReference>
<reference evidence="6" key="4">
    <citation type="submission" date="2024-02" db="EMBL/GenBank/DDBJ databases">
        <title>Comparative genomics of Cryptococcus and Kwoniella reveals pathogenesis evolution and contrasting modes of karyotype evolution via chromosome fusion or intercentromeric recombination.</title>
        <authorList>
            <person name="Coelho M.A."/>
            <person name="David-Palma M."/>
            <person name="Shea T."/>
            <person name="Bowers K."/>
            <person name="McGinley-Smith S."/>
            <person name="Mohammad A.W."/>
            <person name="Gnirke A."/>
            <person name="Yurkov A.M."/>
            <person name="Nowrousian M."/>
            <person name="Sun S."/>
            <person name="Cuomo C.A."/>
            <person name="Heitman J."/>
        </authorList>
    </citation>
    <scope>NUCLEOTIDE SEQUENCE</scope>
    <source>
        <strain evidence="6">CBS 10118</strain>
    </source>
</reference>
<organism evidence="5">
    <name type="scientific">Kwoniella bestiolae CBS 10118</name>
    <dbReference type="NCBI Taxonomy" id="1296100"/>
    <lineage>
        <taxon>Eukaryota</taxon>
        <taxon>Fungi</taxon>
        <taxon>Dikarya</taxon>
        <taxon>Basidiomycota</taxon>
        <taxon>Agaricomycotina</taxon>
        <taxon>Tremellomycetes</taxon>
        <taxon>Tremellales</taxon>
        <taxon>Cryptococcaceae</taxon>
        <taxon>Kwoniella</taxon>
    </lineage>
</organism>
<dbReference type="VEuPathDB" id="FungiDB:I302_02534"/>
<accession>A0A1B9G9N5</accession>
<evidence type="ECO:0000256" key="4">
    <source>
        <dbReference type="ARBA" id="ARBA00049426"/>
    </source>
</evidence>
<dbReference type="EMBL" id="CP144542">
    <property type="protein sequence ID" value="WVW81834.1"/>
    <property type="molecule type" value="Genomic_DNA"/>
</dbReference>
<reference evidence="5" key="3">
    <citation type="submission" date="2014-01" db="EMBL/GenBank/DDBJ databases">
        <title>Evolution of pathogenesis and genome organization in the Tremellales.</title>
        <authorList>
            <person name="Cuomo C."/>
            <person name="Litvintseva A."/>
            <person name="Heitman J."/>
            <person name="Chen Y."/>
            <person name="Sun S."/>
            <person name="Springer D."/>
            <person name="Dromer F."/>
            <person name="Young S."/>
            <person name="Zeng Q."/>
            <person name="Chapman S."/>
            <person name="Gujja S."/>
            <person name="Saif S."/>
            <person name="Birren B."/>
        </authorList>
    </citation>
    <scope>NUCLEOTIDE SEQUENCE</scope>
    <source>
        <strain evidence="5">CBS 10118</strain>
    </source>
</reference>
<dbReference type="EMBL" id="KI894019">
    <property type="protein sequence ID" value="OCF27690.1"/>
    <property type="molecule type" value="Genomic_DNA"/>
</dbReference>
<comment type="catalytic activity">
    <reaction evidence="1">
        <text>Hydrolysis of terminal, non-reducing alpha-D-galactose residues in alpha-D-galactosides, including galactose oligosaccharides, galactomannans and galactolipids.</text>
        <dbReference type="EC" id="3.2.1.22"/>
    </reaction>
</comment>
<dbReference type="InterPro" id="IPR008811">
    <property type="entry name" value="Glycosyl_hydrolases_36"/>
</dbReference>
<dbReference type="GO" id="GO:0047274">
    <property type="term" value="F:galactinol-sucrose galactosyltransferase activity"/>
    <property type="evidence" value="ECO:0007669"/>
    <property type="project" value="UniProtKB-EC"/>
</dbReference>
<evidence type="ECO:0000256" key="1">
    <source>
        <dbReference type="ARBA" id="ARBA00001255"/>
    </source>
</evidence>
<comment type="similarity">
    <text evidence="2">Belongs to the glycosyl hydrolases 36 family.</text>
</comment>
<keyword evidence="7" id="KW-1185">Reference proteome</keyword>
<evidence type="ECO:0000256" key="2">
    <source>
        <dbReference type="ARBA" id="ARBA00007240"/>
    </source>
</evidence>
<dbReference type="SUPFAM" id="SSF51445">
    <property type="entry name" value="(Trans)glycosidases"/>
    <property type="match status" value="1"/>
</dbReference>
<reference evidence="6" key="2">
    <citation type="submission" date="2013-07" db="EMBL/GenBank/DDBJ databases">
        <authorList>
            <consortium name="The Broad Institute Genome Sequencing Platform"/>
            <person name="Cuomo C."/>
            <person name="Litvintseva A."/>
            <person name="Chen Y."/>
            <person name="Heitman J."/>
            <person name="Sun S."/>
            <person name="Springer D."/>
            <person name="Dromer F."/>
            <person name="Young S.K."/>
            <person name="Zeng Q."/>
            <person name="Gargeya S."/>
            <person name="Fitzgerald M."/>
            <person name="Abouelleil A."/>
            <person name="Alvarado L."/>
            <person name="Berlin A.M."/>
            <person name="Chapman S.B."/>
            <person name="Dewar J."/>
            <person name="Goldberg J."/>
            <person name="Griggs A."/>
            <person name="Gujja S."/>
            <person name="Hansen M."/>
            <person name="Howarth C."/>
            <person name="Imamovic A."/>
            <person name="Larimer J."/>
            <person name="McCowan C."/>
            <person name="Murphy C."/>
            <person name="Pearson M."/>
            <person name="Priest M."/>
            <person name="Roberts A."/>
            <person name="Saif S."/>
            <person name="Shea T."/>
            <person name="Sykes S."/>
            <person name="Wortman J."/>
            <person name="Nusbaum C."/>
            <person name="Birren B."/>
        </authorList>
    </citation>
    <scope>NUCLEOTIDE SEQUENCE</scope>
    <source>
        <strain evidence="6">CBS 10118</strain>
    </source>
</reference>
<dbReference type="AlphaFoldDB" id="A0A1B9G9N5"/>
<dbReference type="PANTHER" id="PTHR31268:SF32">
    <property type="entry name" value="GALACTINOL--SUCROSE GALACTOSYLTRANSFERASE 2-RELATED"/>
    <property type="match status" value="1"/>
</dbReference>
<evidence type="ECO:0000256" key="3">
    <source>
        <dbReference type="ARBA" id="ARBA00023277"/>
    </source>
</evidence>
<dbReference type="STRING" id="1296100.A0A1B9G9N5"/>
<dbReference type="RefSeq" id="XP_019048760.1">
    <property type="nucleotide sequence ID" value="XM_019189198.1"/>
</dbReference>
<sequence length="749" mass="83326">MLQSHSQAYTQEIGISSDTSHLRVVVGWDRLRNVNGWKILSLVRYKPFWIQPQLHTSLTSHPHLASHLLLLKSPDWSTALVVYPVSTLNVNHVLVVEDGVIKSNVNRVVPTNNDEKAWVVCLEANGAVEERRCVRRVVEIVRGLVGPDTLSARTEKEEGEAEDKEEDDLWDGLGICTWESLFDDEGNRIRPTKDLLLSLIPDESIPMKTLLIDDGWQHTHSTPTHRRLISFEPYEDFGGSLEEVVSAIKGRGIERVGVWLTLQGYWEGIHPSSELIGRYGCREYIKGKPEGGLEDEAGSNGDTVWLPPPESAKRFWNDWFGGLRGAGIDFIKCDNQADSTMAVDPDGFHAQQSLWSGMLEAAQEHFGIRGVIMCMANNERMLNGPGGLEVDRPKGDLVFRNSDDFNLNYSNTHPDQIHFNTYNTILTSHLSLTPDFDMFASSPSSLLPTYHALLRAMGPGPVLLSDTPYNPSDKGLISRLIGKTKNGKTKVLKGAYPAQVLSNRWFWDNLKGNTDGSALVAGSKFDESVGGLIGAWNVHDYSSDAIARDKITWRDIEDLMDLEEDEDTEFCLTVPMALSRGKRSSTHEPKIALVNSSDSGYMDLTLDRGECGLVAVSRLYAFGEYRVGVVGLKDKFGCMSGIGDVEVDQENRTVHFSSKYISESISLIVIKQGKRAVSAHEDKGVTMELYIDEKRCIGSSMLQVHLGLPDDDATAQLVNFDIPEEVLPGRGRNDEDQGVWKMRAVVDVR</sequence>
<proteinExistence type="inferred from homology"/>
<dbReference type="OrthoDB" id="4664297at2759"/>
<evidence type="ECO:0008006" key="8">
    <source>
        <dbReference type="Google" id="ProtNLM"/>
    </source>
</evidence>
<dbReference type="Proteomes" id="UP000092730">
    <property type="component" value="Chromosome 2"/>
</dbReference>